<dbReference type="Pfam" id="PF00535">
    <property type="entry name" value="Glycos_transf_2"/>
    <property type="match status" value="1"/>
</dbReference>
<reference evidence="2 3" key="1">
    <citation type="submission" date="2019-10" db="EMBL/GenBank/DDBJ databases">
        <title>Pseudopuniceibacterium sp. HQ09 islated from Antarctica.</title>
        <authorList>
            <person name="Liao L."/>
            <person name="Su S."/>
            <person name="Chen B."/>
            <person name="Yu Y."/>
        </authorList>
    </citation>
    <scope>NUCLEOTIDE SEQUENCE [LARGE SCALE GENOMIC DNA]</scope>
    <source>
        <strain evidence="2 3">HQ09</strain>
    </source>
</reference>
<dbReference type="RefSeq" id="WP_193081364.1">
    <property type="nucleotide sequence ID" value="NZ_CP045201.1"/>
</dbReference>
<dbReference type="AlphaFoldDB" id="A0A7L9WSU9"/>
<organism evidence="2 3">
    <name type="scientific">Pseudooceanicola spongiae</name>
    <dbReference type="NCBI Taxonomy" id="2613965"/>
    <lineage>
        <taxon>Bacteria</taxon>
        <taxon>Pseudomonadati</taxon>
        <taxon>Pseudomonadota</taxon>
        <taxon>Alphaproteobacteria</taxon>
        <taxon>Rhodobacterales</taxon>
        <taxon>Paracoccaceae</taxon>
        <taxon>Pseudooceanicola</taxon>
    </lineage>
</organism>
<proteinExistence type="predicted"/>
<dbReference type="InterPro" id="IPR050834">
    <property type="entry name" value="Glycosyltransf_2"/>
</dbReference>
<keyword evidence="3" id="KW-1185">Reference proteome</keyword>
<evidence type="ECO:0000313" key="2">
    <source>
        <dbReference type="EMBL" id="QOL82954.1"/>
    </source>
</evidence>
<dbReference type="CDD" id="cd00761">
    <property type="entry name" value="Glyco_tranf_GTA_type"/>
    <property type="match status" value="1"/>
</dbReference>
<dbReference type="Gene3D" id="3.90.550.10">
    <property type="entry name" value="Spore Coat Polysaccharide Biosynthesis Protein SpsA, Chain A"/>
    <property type="match status" value="1"/>
</dbReference>
<dbReference type="InterPro" id="IPR029044">
    <property type="entry name" value="Nucleotide-diphossugar_trans"/>
</dbReference>
<dbReference type="Proteomes" id="UP000594118">
    <property type="component" value="Chromosome"/>
</dbReference>
<gene>
    <name evidence="2" type="ORF">F3W81_20215</name>
</gene>
<name>A0A7L9WSU9_9RHOB</name>
<feature type="domain" description="Glycosyltransferase 2-like" evidence="1">
    <location>
        <begin position="7"/>
        <end position="113"/>
    </location>
</feature>
<dbReference type="SUPFAM" id="SSF53448">
    <property type="entry name" value="Nucleotide-diphospho-sugar transferases"/>
    <property type="match status" value="1"/>
</dbReference>
<dbReference type="PANTHER" id="PTHR43685">
    <property type="entry name" value="GLYCOSYLTRANSFERASE"/>
    <property type="match status" value="1"/>
</dbReference>
<accession>A0A7L9WSU9</accession>
<evidence type="ECO:0000259" key="1">
    <source>
        <dbReference type="Pfam" id="PF00535"/>
    </source>
</evidence>
<dbReference type="GO" id="GO:0016740">
    <property type="term" value="F:transferase activity"/>
    <property type="evidence" value="ECO:0007669"/>
    <property type="project" value="UniProtKB-KW"/>
</dbReference>
<dbReference type="InterPro" id="IPR001173">
    <property type="entry name" value="Glyco_trans_2-like"/>
</dbReference>
<sequence>MPVPYVSVIIPAYQAMGTLPAALASIRLSGLPTDQIEVIIASDDGQDYATRFSDSMLSFTPPGPLRSGAGPTRNRALAQAQGSFIAFLDADDTWAPGYLATLLPLARRNGAAFGLTAVLSAGVPLLHLPRPGAVTLTLEDFGATGASYHPVLERQQARPFTNQPSQDVRHAIELLARLGGTAPLGQTCYNLHLNPASATADEGFATRVGRAYQRHIAEMEAGEGDIPDTMRARCAQVFRDKDRLNHDFTARAAPGLSYYDFVAARTTP</sequence>
<dbReference type="KEGG" id="pshq:F3W81_20215"/>
<dbReference type="EMBL" id="CP045201">
    <property type="protein sequence ID" value="QOL82954.1"/>
    <property type="molecule type" value="Genomic_DNA"/>
</dbReference>
<dbReference type="PANTHER" id="PTHR43685:SF12">
    <property type="entry name" value="GLYCOSYL TRANSFERASE FAMILY 2"/>
    <property type="match status" value="1"/>
</dbReference>
<protein>
    <submittedName>
        <fullName evidence="2">Glycosyltransferase</fullName>
    </submittedName>
</protein>
<keyword evidence="2" id="KW-0808">Transferase</keyword>
<evidence type="ECO:0000313" key="3">
    <source>
        <dbReference type="Proteomes" id="UP000594118"/>
    </source>
</evidence>